<keyword evidence="1" id="KW-0812">Transmembrane</keyword>
<dbReference type="WBParaSite" id="BTMF_0000952801-mRNA-1">
    <property type="protein sequence ID" value="BTMF_0000952801-mRNA-1"/>
    <property type="gene ID" value="BTMF_0000952801"/>
</dbReference>
<proteinExistence type="predicted"/>
<evidence type="ECO:0000256" key="1">
    <source>
        <dbReference type="SAM" id="Phobius"/>
    </source>
</evidence>
<keyword evidence="1" id="KW-0472">Membrane</keyword>
<accession>A0A0R3QP93</accession>
<gene>
    <name evidence="2" type="ORF">BTMF_LOCUS7579</name>
</gene>
<name>A0A0R3QP93_9BILA</name>
<evidence type="ECO:0000313" key="2">
    <source>
        <dbReference type="EMBL" id="VDO25037.1"/>
    </source>
</evidence>
<keyword evidence="1" id="KW-1133">Transmembrane helix</keyword>
<protein>
    <submittedName>
        <fullName evidence="4">Secreted protein</fullName>
    </submittedName>
</protein>
<reference evidence="4" key="1">
    <citation type="submission" date="2017-02" db="UniProtKB">
        <authorList>
            <consortium name="WormBaseParasite"/>
        </authorList>
    </citation>
    <scope>IDENTIFICATION</scope>
</reference>
<keyword evidence="3" id="KW-1185">Reference proteome</keyword>
<dbReference type="EMBL" id="UZAG01016001">
    <property type="protein sequence ID" value="VDO25037.1"/>
    <property type="molecule type" value="Genomic_DNA"/>
</dbReference>
<dbReference type="AlphaFoldDB" id="A0A0R3QP93"/>
<evidence type="ECO:0000313" key="3">
    <source>
        <dbReference type="Proteomes" id="UP000280834"/>
    </source>
</evidence>
<sequence length="53" mass="6254">MEIPLCNHVLMILVMFSAFLVEYDLRIRHSCGMILYDHQSDARRINCVRGYPL</sequence>
<organism evidence="4">
    <name type="scientific">Brugia timori</name>
    <dbReference type="NCBI Taxonomy" id="42155"/>
    <lineage>
        <taxon>Eukaryota</taxon>
        <taxon>Metazoa</taxon>
        <taxon>Ecdysozoa</taxon>
        <taxon>Nematoda</taxon>
        <taxon>Chromadorea</taxon>
        <taxon>Rhabditida</taxon>
        <taxon>Spirurina</taxon>
        <taxon>Spiruromorpha</taxon>
        <taxon>Filarioidea</taxon>
        <taxon>Onchocercidae</taxon>
        <taxon>Brugia</taxon>
    </lineage>
</organism>
<evidence type="ECO:0000313" key="4">
    <source>
        <dbReference type="WBParaSite" id="BTMF_0000952801-mRNA-1"/>
    </source>
</evidence>
<dbReference type="Proteomes" id="UP000280834">
    <property type="component" value="Unassembled WGS sequence"/>
</dbReference>
<feature type="transmembrane region" description="Helical" evidence="1">
    <location>
        <begin position="6"/>
        <end position="25"/>
    </location>
</feature>
<reference evidence="2 3" key="2">
    <citation type="submission" date="2018-11" db="EMBL/GenBank/DDBJ databases">
        <authorList>
            <consortium name="Pathogen Informatics"/>
        </authorList>
    </citation>
    <scope>NUCLEOTIDE SEQUENCE [LARGE SCALE GENOMIC DNA]</scope>
</reference>